<sequence length="615" mass="66732">MSFQQSLQATAKTDINEDFEIIDRSALDSSANELADQSVLSPRGSKNLPKDMIGALATSMSSALQLPINPPRKDTPILPTYRHGGSPPMNSVRLETPSPLAAQEHGRIESTAETETGEALSATTEPVLGKAHTTVIESSNRPVGHRSSPSLRHIVFSSRTTSTPGVYPSKEGQEDNNSSTESFVKILPPEGSPDRAGGSVATFASRDRGTSYSQGTARQSDPHDDSELAATLEAEDLTIGRGRSADRQATTHPLPEDLPRTPDSDMASSPESSVFVHGILPAISSPSLSFLIDSRSTTSSVASSDNLARSYNSAEDPNNLKYWWEAGIRDGDPVGSPLHRYSPPSRQSSNALGNESRGISSPASIDQIARMSTSQAIAQAQEHDCRDQAISQDSTIVRPLPVRRESKPDAGQQMSKSDSDESVEQGRELKYTLSDDVLFKGKTTVENALLEMPSGEAGVARDEADGVDATGGPTPWLEPLGMLLHEAPDLQVDVSLSGRSLNANVSSDFHSCGSKQYELRPWDPMVNGAYITFKFLLYLLANTLRCQPNQLPYLPITSYIAKFAMVPELDLRRLFSNELSYAVVADHHLTHHELFLYVPVIQFLFPFIIIVCTQF</sequence>
<evidence type="ECO:0000313" key="1">
    <source>
        <dbReference type="EMBL" id="KAJ9124303.1"/>
    </source>
</evidence>
<protein>
    <submittedName>
        <fullName evidence="1">Uncharacterized protein</fullName>
    </submittedName>
</protein>
<reference evidence="1" key="1">
    <citation type="submission" date="2023-04" db="EMBL/GenBank/DDBJ databases">
        <title>Draft Genome sequencing of Naganishia species isolated from polar environments using Oxford Nanopore Technology.</title>
        <authorList>
            <person name="Leo P."/>
            <person name="Venkateswaran K."/>
        </authorList>
    </citation>
    <scope>NUCLEOTIDE SEQUENCE</scope>
    <source>
        <strain evidence="1">MNA-CCFEE 5425</strain>
    </source>
</reference>
<proteinExistence type="predicted"/>
<keyword evidence="2" id="KW-1185">Reference proteome</keyword>
<comment type="caution">
    <text evidence="1">The sequence shown here is derived from an EMBL/GenBank/DDBJ whole genome shotgun (WGS) entry which is preliminary data.</text>
</comment>
<accession>A0ACC2XKC2</accession>
<evidence type="ECO:0000313" key="2">
    <source>
        <dbReference type="Proteomes" id="UP001243375"/>
    </source>
</evidence>
<dbReference type="Proteomes" id="UP001243375">
    <property type="component" value="Unassembled WGS sequence"/>
</dbReference>
<gene>
    <name evidence="1" type="ORF">QFC22_001103</name>
</gene>
<dbReference type="EMBL" id="JASBWU010000002">
    <property type="protein sequence ID" value="KAJ9124303.1"/>
    <property type="molecule type" value="Genomic_DNA"/>
</dbReference>
<organism evidence="1 2">
    <name type="scientific">Naganishia vaughanmartiniae</name>
    <dbReference type="NCBI Taxonomy" id="1424756"/>
    <lineage>
        <taxon>Eukaryota</taxon>
        <taxon>Fungi</taxon>
        <taxon>Dikarya</taxon>
        <taxon>Basidiomycota</taxon>
        <taxon>Agaricomycotina</taxon>
        <taxon>Tremellomycetes</taxon>
        <taxon>Filobasidiales</taxon>
        <taxon>Filobasidiaceae</taxon>
        <taxon>Naganishia</taxon>
    </lineage>
</organism>
<name>A0ACC2XKC2_9TREE</name>